<evidence type="ECO:0000256" key="3">
    <source>
        <dbReference type="ARBA" id="ARBA00023136"/>
    </source>
</evidence>
<dbReference type="InterPro" id="IPR013783">
    <property type="entry name" value="Ig-like_fold"/>
</dbReference>
<protein>
    <submittedName>
        <fullName evidence="8 9">SLAM family member 5</fullName>
    </submittedName>
</protein>
<accession>A0A1L8FC34</accession>
<evidence type="ECO:0000256" key="4">
    <source>
        <dbReference type="ARBA" id="ARBA00023180"/>
    </source>
</evidence>
<dbReference type="RefSeq" id="XP_041428516.1">
    <property type="nucleotide sequence ID" value="XM_041572582.1"/>
</dbReference>
<gene>
    <name evidence="8 9" type="primary">LOC108699583</name>
</gene>
<dbReference type="PANTHER" id="PTHR12080">
    <property type="entry name" value="SIGNALING LYMPHOCYTIC ACTIVATION MOLECULE"/>
    <property type="match status" value="1"/>
</dbReference>
<organism evidence="7 8">
    <name type="scientific">Xenopus laevis</name>
    <name type="common">African clawed frog</name>
    <dbReference type="NCBI Taxonomy" id="8355"/>
    <lineage>
        <taxon>Eukaryota</taxon>
        <taxon>Metazoa</taxon>
        <taxon>Chordata</taxon>
        <taxon>Craniata</taxon>
        <taxon>Vertebrata</taxon>
        <taxon>Euteleostomi</taxon>
        <taxon>Amphibia</taxon>
        <taxon>Batrachia</taxon>
        <taxon>Anura</taxon>
        <taxon>Pipoidea</taxon>
        <taxon>Pipidae</taxon>
        <taxon>Xenopodinae</taxon>
        <taxon>Xenopus</taxon>
        <taxon>Xenopus</taxon>
    </lineage>
</organism>
<dbReference type="InterPro" id="IPR015631">
    <property type="entry name" value="CD2/SLAM_rcpt"/>
</dbReference>
<proteinExistence type="predicted"/>
<dbReference type="SUPFAM" id="SSF48726">
    <property type="entry name" value="Immunoglobulin"/>
    <property type="match status" value="1"/>
</dbReference>
<dbReference type="AlphaFoldDB" id="A0A1L8FC34"/>
<reference evidence="8 9" key="1">
    <citation type="submission" date="2025-04" db="UniProtKB">
        <authorList>
            <consortium name="RefSeq"/>
        </authorList>
    </citation>
    <scope>IDENTIFICATION</scope>
    <source>
        <strain evidence="8 9">J_2021</strain>
        <tissue evidence="8 9">Erythrocytes</tissue>
    </source>
</reference>
<dbReference type="Gene3D" id="2.60.40.10">
    <property type="entry name" value="Immunoglobulins"/>
    <property type="match status" value="1"/>
</dbReference>
<dbReference type="InterPro" id="IPR007110">
    <property type="entry name" value="Ig-like_dom"/>
</dbReference>
<dbReference type="RefSeq" id="XP_041428515.1">
    <property type="nucleotide sequence ID" value="XM_041572581.1"/>
</dbReference>
<keyword evidence="4" id="KW-0325">Glycoprotein</keyword>
<sequence>MYLPSTVLFLCLIHVTETPPVIDNKVGVKGRSISFAIKPNQPDCPPDEITIRWKSRNNLEEIEVGSCKKDQVCETSSSFQNRIEYIRESNITISDLRMEDSGLYTLSYLFTCTERKEESLHNLIVYESVPIPYIKDEKNCSSIGQYNITLSCLVLGIFLVSFHWQKGNSKTGYQHCGNESTIQVAQQCELSLDEEYVCTLYNLED</sequence>
<dbReference type="GeneID" id="108699583"/>
<evidence type="ECO:0000256" key="2">
    <source>
        <dbReference type="ARBA" id="ARBA00022729"/>
    </source>
</evidence>
<dbReference type="PaxDb" id="8355-A0A1L8FC34"/>
<comment type="subcellular location">
    <subcellularLocation>
        <location evidence="1">Membrane</location>
    </subcellularLocation>
</comment>
<evidence type="ECO:0000313" key="8">
    <source>
        <dbReference type="RefSeq" id="XP_041428515.1"/>
    </source>
</evidence>
<evidence type="ECO:0000259" key="6">
    <source>
        <dbReference type="PROSITE" id="PS50835"/>
    </source>
</evidence>
<keyword evidence="7" id="KW-1185">Reference proteome</keyword>
<evidence type="ECO:0000256" key="1">
    <source>
        <dbReference type="ARBA" id="ARBA00004370"/>
    </source>
</evidence>
<dbReference type="Proteomes" id="UP000186698">
    <property type="component" value="Chromosome 8L"/>
</dbReference>
<feature type="chain" id="PRO_5044562276" evidence="5">
    <location>
        <begin position="19"/>
        <end position="205"/>
    </location>
</feature>
<evidence type="ECO:0000313" key="7">
    <source>
        <dbReference type="Proteomes" id="UP000186698"/>
    </source>
</evidence>
<dbReference type="OrthoDB" id="8741746at2759"/>
<keyword evidence="3" id="KW-0472">Membrane</keyword>
<evidence type="ECO:0000256" key="5">
    <source>
        <dbReference type="SAM" id="SignalP"/>
    </source>
</evidence>
<feature type="signal peptide" evidence="5">
    <location>
        <begin position="1"/>
        <end position="18"/>
    </location>
</feature>
<dbReference type="InterPro" id="IPR036179">
    <property type="entry name" value="Ig-like_dom_sf"/>
</dbReference>
<dbReference type="PROSITE" id="PS50835">
    <property type="entry name" value="IG_LIKE"/>
    <property type="match status" value="1"/>
</dbReference>
<dbReference type="PANTHER" id="PTHR12080:SF117">
    <property type="entry name" value="CHITINASE"/>
    <property type="match status" value="1"/>
</dbReference>
<dbReference type="GO" id="GO:0016020">
    <property type="term" value="C:membrane"/>
    <property type="evidence" value="ECO:0007669"/>
    <property type="project" value="UniProtKB-SubCell"/>
</dbReference>
<feature type="domain" description="Ig-like" evidence="6">
    <location>
        <begin position="132"/>
        <end position="205"/>
    </location>
</feature>
<evidence type="ECO:0000313" key="9">
    <source>
        <dbReference type="RefSeq" id="XP_041428516.1"/>
    </source>
</evidence>
<name>A0A1L8FC34_XENLA</name>
<dbReference type="Bgee" id="108699583">
    <property type="expression patterns" value="Expressed in stomach and 2 other cell types or tissues"/>
</dbReference>
<dbReference type="KEGG" id="xla:108699583"/>
<keyword evidence="2 5" id="KW-0732">Signal</keyword>